<dbReference type="GO" id="GO:0009254">
    <property type="term" value="P:peptidoglycan turnover"/>
    <property type="evidence" value="ECO:0007669"/>
    <property type="project" value="TreeGrafter"/>
</dbReference>
<dbReference type="EC" id="3.5.1.28" evidence="2"/>
<keyword evidence="7" id="KW-1185">Reference proteome</keyword>
<keyword evidence="4" id="KW-0961">Cell wall biogenesis/degradation</keyword>
<dbReference type="Pfam" id="PF25275">
    <property type="entry name" value="Golvesin_C"/>
    <property type="match status" value="1"/>
</dbReference>
<dbReference type="EMBL" id="SKBU01000001">
    <property type="protein sequence ID" value="TCJ20700.1"/>
    <property type="molecule type" value="Genomic_DNA"/>
</dbReference>
<evidence type="ECO:0000313" key="7">
    <source>
        <dbReference type="Proteomes" id="UP000295244"/>
    </source>
</evidence>
<evidence type="ECO:0000256" key="3">
    <source>
        <dbReference type="ARBA" id="ARBA00022801"/>
    </source>
</evidence>
<dbReference type="InterPro" id="IPR036505">
    <property type="entry name" value="Amidase/PGRP_sf"/>
</dbReference>
<feature type="domain" description="N-acetylmuramoyl-L-alanine amidase" evidence="5">
    <location>
        <begin position="19"/>
        <end position="153"/>
    </location>
</feature>
<reference evidence="6 7" key="1">
    <citation type="submission" date="2019-03" db="EMBL/GenBank/DDBJ databases">
        <title>Whole genome sequence of a novel Rubrobacter taiwanensis strain, isolated from Yellowstone National Park.</title>
        <authorList>
            <person name="Freed S."/>
            <person name="Ramaley R.F."/>
            <person name="Kyndt J.A."/>
        </authorList>
    </citation>
    <scope>NUCLEOTIDE SEQUENCE [LARGE SCALE GENOMIC DNA]</scope>
    <source>
        <strain evidence="6 7">Yellowstone</strain>
    </source>
</reference>
<dbReference type="PANTHER" id="PTHR30417">
    <property type="entry name" value="N-ACETYLMURAMOYL-L-ALANINE AMIDASE AMID"/>
    <property type="match status" value="1"/>
</dbReference>
<dbReference type="Pfam" id="PF01510">
    <property type="entry name" value="Amidase_2"/>
    <property type="match status" value="1"/>
</dbReference>
<comment type="catalytic activity">
    <reaction evidence="1">
        <text>Hydrolyzes the link between N-acetylmuramoyl residues and L-amino acid residues in certain cell-wall glycopeptides.</text>
        <dbReference type="EC" id="3.5.1.28"/>
    </reaction>
</comment>
<dbReference type="PANTHER" id="PTHR30417:SF1">
    <property type="entry name" value="N-ACETYLMURAMOYL-L-ALANINE AMIDASE AMID"/>
    <property type="match status" value="1"/>
</dbReference>
<evidence type="ECO:0000313" key="6">
    <source>
        <dbReference type="EMBL" id="TCJ20700.1"/>
    </source>
</evidence>
<dbReference type="Gene3D" id="3.40.80.10">
    <property type="entry name" value="Peptidoglycan recognition protein-like"/>
    <property type="match status" value="1"/>
</dbReference>
<keyword evidence="3" id="KW-0378">Hydrolase</keyword>
<dbReference type="SMART" id="SM00644">
    <property type="entry name" value="Ami_2"/>
    <property type="match status" value="1"/>
</dbReference>
<gene>
    <name evidence="6" type="ORF">E0L93_00260</name>
</gene>
<comment type="caution">
    <text evidence="6">The sequence shown here is derived from an EMBL/GenBank/DDBJ whole genome shotgun (WGS) entry which is preliminary data.</text>
</comment>
<dbReference type="GO" id="GO:0071555">
    <property type="term" value="P:cell wall organization"/>
    <property type="evidence" value="ECO:0007669"/>
    <property type="project" value="UniProtKB-KW"/>
</dbReference>
<accession>A0A4R1BSE3</accession>
<dbReference type="FunFam" id="3.40.80.10:FF:000006">
    <property type="entry name" value="N-acetylmuramoyl-L-alanine amidase"/>
    <property type="match status" value="1"/>
</dbReference>
<dbReference type="InterPro" id="IPR051206">
    <property type="entry name" value="NAMLAA_amidase_2"/>
</dbReference>
<dbReference type="SUPFAM" id="SSF55846">
    <property type="entry name" value="N-acetylmuramoyl-L-alanine amidase-like"/>
    <property type="match status" value="1"/>
</dbReference>
<dbReference type="CDD" id="cd14488">
    <property type="entry name" value="CBM6-CBM35-CBM36_like_2"/>
    <property type="match status" value="1"/>
</dbReference>
<evidence type="ECO:0000256" key="1">
    <source>
        <dbReference type="ARBA" id="ARBA00001561"/>
    </source>
</evidence>
<dbReference type="AlphaFoldDB" id="A0A4R1BSE3"/>
<dbReference type="GO" id="GO:0008745">
    <property type="term" value="F:N-acetylmuramoyl-L-alanine amidase activity"/>
    <property type="evidence" value="ECO:0007669"/>
    <property type="project" value="UniProtKB-EC"/>
</dbReference>
<organism evidence="6 7">
    <name type="scientific">Rubrobacter taiwanensis</name>
    <dbReference type="NCBI Taxonomy" id="185139"/>
    <lineage>
        <taxon>Bacteria</taxon>
        <taxon>Bacillati</taxon>
        <taxon>Actinomycetota</taxon>
        <taxon>Rubrobacteria</taxon>
        <taxon>Rubrobacterales</taxon>
        <taxon>Rubrobacteraceae</taxon>
        <taxon>Rubrobacter</taxon>
    </lineage>
</organism>
<dbReference type="OrthoDB" id="66275at2"/>
<evidence type="ECO:0000259" key="5">
    <source>
        <dbReference type="SMART" id="SM00644"/>
    </source>
</evidence>
<evidence type="ECO:0000256" key="2">
    <source>
        <dbReference type="ARBA" id="ARBA00011901"/>
    </source>
</evidence>
<dbReference type="GO" id="GO:0009253">
    <property type="term" value="P:peptidoglycan catabolic process"/>
    <property type="evidence" value="ECO:0007669"/>
    <property type="project" value="InterPro"/>
</dbReference>
<evidence type="ECO:0000256" key="4">
    <source>
        <dbReference type="ARBA" id="ARBA00023316"/>
    </source>
</evidence>
<name>A0A4R1BSE3_9ACTN</name>
<dbReference type="InterPro" id="IPR033803">
    <property type="entry name" value="CBD-like_Golvesin-Xly"/>
</dbReference>
<proteinExistence type="predicted"/>
<sequence length="306" mass="35746">MARPDYQRAKWYGAHSQNYSSANRPSSNPINKIILHITEGSWSSAINWFNDSRAQVSAHYVVRSSDGFIGQCVEEKDIAWHAGNWPVNQTSIGIEHEGFGNDPKWMTDALYNASAQLSAYLCRKYNVPIRHAQSASEQGFLFHRQVTSTHCPGQYFDISRYLRRVRHYAAYRQRVDNANSNRFRASSNWGTSSWNSQRWGKDYRYVRPANVQDAARFKFRIPRRGRYAVFAWWPTDRGYNNRTRFLIRTTDGWKRRVVNQRQNGGRWVWLGTFNMPAGDRWNIRIPRRSSGKGYIIADAVRIVERP</sequence>
<dbReference type="InterPro" id="IPR002502">
    <property type="entry name" value="Amidase_domain"/>
</dbReference>
<protein>
    <recommendedName>
        <fullName evidence="2">N-acetylmuramoyl-L-alanine amidase</fullName>
        <ecNumber evidence="2">3.5.1.28</ecNumber>
    </recommendedName>
</protein>
<dbReference type="RefSeq" id="WP_132687107.1">
    <property type="nucleotide sequence ID" value="NZ_SKBU01000001.1"/>
</dbReference>
<dbReference type="CDD" id="cd06583">
    <property type="entry name" value="PGRP"/>
    <property type="match status" value="1"/>
</dbReference>
<dbReference type="Proteomes" id="UP000295244">
    <property type="component" value="Unassembled WGS sequence"/>
</dbReference>